<name>A0A8H3FKH0_9LECA</name>
<organism evidence="1 2">
    <name type="scientific">Alectoria fallacina</name>
    <dbReference type="NCBI Taxonomy" id="1903189"/>
    <lineage>
        <taxon>Eukaryota</taxon>
        <taxon>Fungi</taxon>
        <taxon>Dikarya</taxon>
        <taxon>Ascomycota</taxon>
        <taxon>Pezizomycotina</taxon>
        <taxon>Lecanoromycetes</taxon>
        <taxon>OSLEUM clade</taxon>
        <taxon>Lecanoromycetidae</taxon>
        <taxon>Lecanorales</taxon>
        <taxon>Lecanorineae</taxon>
        <taxon>Parmeliaceae</taxon>
        <taxon>Alectoria</taxon>
    </lineage>
</organism>
<evidence type="ECO:0000313" key="2">
    <source>
        <dbReference type="Proteomes" id="UP000664203"/>
    </source>
</evidence>
<protein>
    <submittedName>
        <fullName evidence="1">Uncharacterized protein</fullName>
    </submittedName>
</protein>
<comment type="caution">
    <text evidence="1">The sequence shown here is derived from an EMBL/GenBank/DDBJ whole genome shotgun (WGS) entry which is preliminary data.</text>
</comment>
<dbReference type="PANTHER" id="PTHR42085:SF1">
    <property type="entry name" value="F-BOX DOMAIN-CONTAINING PROTEIN"/>
    <property type="match status" value="1"/>
</dbReference>
<dbReference type="PANTHER" id="PTHR42085">
    <property type="entry name" value="F-BOX DOMAIN-CONTAINING PROTEIN"/>
    <property type="match status" value="1"/>
</dbReference>
<reference evidence="1" key="1">
    <citation type="submission" date="2021-03" db="EMBL/GenBank/DDBJ databases">
        <authorList>
            <person name="Tagirdzhanova G."/>
        </authorList>
    </citation>
    <scope>NUCLEOTIDE SEQUENCE</scope>
</reference>
<dbReference type="OrthoDB" id="62952at2759"/>
<dbReference type="InterPro" id="IPR038883">
    <property type="entry name" value="AN11006-like"/>
</dbReference>
<evidence type="ECO:0000313" key="1">
    <source>
        <dbReference type="EMBL" id="CAF9926281.1"/>
    </source>
</evidence>
<keyword evidence="2" id="KW-1185">Reference proteome</keyword>
<gene>
    <name evidence="1" type="ORF">ALECFALPRED_003405</name>
</gene>
<accession>A0A8H3FKH0</accession>
<proteinExistence type="predicted"/>
<dbReference type="AlphaFoldDB" id="A0A8H3FKH0"/>
<dbReference type="EMBL" id="CAJPDR010000213">
    <property type="protein sequence ID" value="CAF9926281.1"/>
    <property type="molecule type" value="Genomic_DNA"/>
</dbReference>
<sequence length="241" mass="27083">MAPTGKNQMSEPRSTLLSLPQELRDHIYEYLLTTTFLVENPRPGEIPSSLPLHQHTHLAILHVSRSTYEEAMRVLYRHGHFRFNAFSAGSPPLHEAFENMSAITLLQDITLRLDVGTAFSFDYFKLQFAGVATMLVNHIAKLDPGVPRKRCVVEIEFVLDQAFLLGLFKTAGDFKDALGCLTGFNTVEVKLGHLKMRLGGVVESMIPLYNALDERLATTLGEGKGRYKKGHFCLVYHPRRG</sequence>
<dbReference type="Proteomes" id="UP000664203">
    <property type="component" value="Unassembled WGS sequence"/>
</dbReference>